<feature type="signal peptide" evidence="1">
    <location>
        <begin position="1"/>
        <end position="33"/>
    </location>
</feature>
<accession>A0A543IWA4</accession>
<organism evidence="2 3">
    <name type="scientific">Thermopolyspora flexuosa</name>
    <dbReference type="NCBI Taxonomy" id="103836"/>
    <lineage>
        <taxon>Bacteria</taxon>
        <taxon>Bacillati</taxon>
        <taxon>Actinomycetota</taxon>
        <taxon>Actinomycetes</taxon>
        <taxon>Streptosporangiales</taxon>
        <taxon>Streptosporangiaceae</taxon>
        <taxon>Thermopolyspora</taxon>
    </lineage>
</organism>
<keyword evidence="1" id="KW-0732">Signal</keyword>
<dbReference type="AlphaFoldDB" id="A0A543IWA4"/>
<dbReference type="RefSeq" id="WP_142258966.1">
    <property type="nucleotide sequence ID" value="NZ_BMPV01000003.1"/>
</dbReference>
<sequence length="181" mass="19311">MHRSVRRAVTAVTAGAAAVAASLAILAAGTAEAAAAPRFPAPEPYGTNIQDDPGHDFSKAIHSRRDGILRGWVTYYDAKHGTAEYKPIAWTIGKKGGKVTGYFADPGEYVVMNYRSHVSPKAELYSARNCDGGKVTVNSRGLGTKRCGKAALTAHLKAGKRPALITVHRGEIVRIQEIFVP</sequence>
<dbReference type="PROSITE" id="PS51318">
    <property type="entry name" value="TAT"/>
    <property type="match status" value="1"/>
</dbReference>
<dbReference type="OrthoDB" id="3544275at2"/>
<reference evidence="2 3" key="1">
    <citation type="submission" date="2019-06" db="EMBL/GenBank/DDBJ databases">
        <title>Sequencing the genomes of 1000 actinobacteria strains.</title>
        <authorList>
            <person name="Klenk H.-P."/>
        </authorList>
    </citation>
    <scope>NUCLEOTIDE SEQUENCE [LARGE SCALE GENOMIC DNA]</scope>
    <source>
        <strain evidence="2 3">DSM 43186</strain>
    </source>
</reference>
<gene>
    <name evidence="2" type="ORF">FHX40_1543</name>
</gene>
<keyword evidence="3" id="KW-1185">Reference proteome</keyword>
<evidence type="ECO:0000256" key="1">
    <source>
        <dbReference type="SAM" id="SignalP"/>
    </source>
</evidence>
<protein>
    <submittedName>
        <fullName evidence="2">Uncharacterized protein</fullName>
    </submittedName>
</protein>
<dbReference type="Proteomes" id="UP000319213">
    <property type="component" value="Unassembled WGS sequence"/>
</dbReference>
<dbReference type="InterPro" id="IPR006311">
    <property type="entry name" value="TAT_signal"/>
</dbReference>
<feature type="chain" id="PRO_5022208145" evidence="1">
    <location>
        <begin position="34"/>
        <end position="181"/>
    </location>
</feature>
<comment type="caution">
    <text evidence="2">The sequence shown here is derived from an EMBL/GenBank/DDBJ whole genome shotgun (WGS) entry which is preliminary data.</text>
</comment>
<name>A0A543IWA4_9ACTN</name>
<proteinExistence type="predicted"/>
<evidence type="ECO:0000313" key="3">
    <source>
        <dbReference type="Proteomes" id="UP000319213"/>
    </source>
</evidence>
<dbReference type="EMBL" id="VFPQ01000001">
    <property type="protein sequence ID" value="TQM74859.1"/>
    <property type="molecule type" value="Genomic_DNA"/>
</dbReference>
<evidence type="ECO:0000313" key="2">
    <source>
        <dbReference type="EMBL" id="TQM74859.1"/>
    </source>
</evidence>